<evidence type="ECO:0000256" key="1">
    <source>
        <dbReference type="SAM" id="SignalP"/>
    </source>
</evidence>
<comment type="caution">
    <text evidence="2">The sequence shown here is derived from an EMBL/GenBank/DDBJ whole genome shotgun (WGS) entry which is preliminary data.</text>
</comment>
<dbReference type="CDD" id="cd09846">
    <property type="entry name" value="DUF1312"/>
    <property type="match status" value="1"/>
</dbReference>
<dbReference type="AlphaFoldDB" id="A0A369MBP3"/>
<evidence type="ECO:0000313" key="3">
    <source>
        <dbReference type="Proteomes" id="UP000253970"/>
    </source>
</evidence>
<feature type="chain" id="PRO_5039091337" evidence="1">
    <location>
        <begin position="30"/>
        <end position="133"/>
    </location>
</feature>
<dbReference type="InterPro" id="IPR038690">
    <property type="entry name" value="NusG_2_sf"/>
</dbReference>
<sequence length="133" mass="13590">MKRRASKAELLFAAVVVAVAVGGFAVAHAAGAANPSGHAVATIARDGVAIETIDLDAVKNPYTLRLEDERGVNMVAVEPGRIRVAEADCPDEVCVHTGWIDGPATPIACVPHGLTVTVAREGGDGDGLDAVAR</sequence>
<keyword evidence="1" id="KW-0732">Signal</keyword>
<protein>
    <submittedName>
        <fullName evidence="2">Uncharacterized protein</fullName>
    </submittedName>
</protein>
<organism evidence="2 3">
    <name type="scientific">Eggerthella lenta</name>
    <name type="common">Eubacterium lentum</name>
    <dbReference type="NCBI Taxonomy" id="84112"/>
    <lineage>
        <taxon>Bacteria</taxon>
        <taxon>Bacillati</taxon>
        <taxon>Actinomycetota</taxon>
        <taxon>Coriobacteriia</taxon>
        <taxon>Eggerthellales</taxon>
        <taxon>Eggerthellaceae</taxon>
        <taxon>Eggerthella</taxon>
    </lineage>
</organism>
<dbReference type="RefSeq" id="WP_009306472.1">
    <property type="nucleotide sequence ID" value="NZ_AP025575.1"/>
</dbReference>
<dbReference type="Pfam" id="PF07009">
    <property type="entry name" value="NusG_II"/>
    <property type="match status" value="1"/>
</dbReference>
<gene>
    <name evidence="2" type="ORF">C1875_10835</name>
</gene>
<dbReference type="GeneID" id="69511705"/>
<evidence type="ECO:0000313" key="2">
    <source>
        <dbReference type="EMBL" id="RDB68848.1"/>
    </source>
</evidence>
<dbReference type="Gene3D" id="2.60.320.10">
    <property type="entry name" value="N-utilization substance G protein NusG, insert domain"/>
    <property type="match status" value="1"/>
</dbReference>
<proteinExistence type="predicted"/>
<accession>A0A369MBP3</accession>
<dbReference type="Proteomes" id="UP000253970">
    <property type="component" value="Unassembled WGS sequence"/>
</dbReference>
<dbReference type="EMBL" id="PPTU01000017">
    <property type="protein sequence ID" value="RDB68848.1"/>
    <property type="molecule type" value="Genomic_DNA"/>
</dbReference>
<feature type="signal peptide" evidence="1">
    <location>
        <begin position="1"/>
        <end position="29"/>
    </location>
</feature>
<reference evidence="2 3" key="1">
    <citation type="journal article" date="2018" name="Elife">
        <title>Discovery and characterization of a prevalent human gut bacterial enzyme sufficient for the inactivation of a family of plant toxins.</title>
        <authorList>
            <person name="Koppel N."/>
            <person name="Bisanz J.E."/>
            <person name="Pandelia M.E."/>
            <person name="Turnbaugh P.J."/>
            <person name="Balskus E.P."/>
        </authorList>
    </citation>
    <scope>NUCLEOTIDE SEQUENCE [LARGE SCALE GENOMIC DNA]</scope>
    <source>
        <strain evidence="2 3">W1 BHI 6</strain>
    </source>
</reference>
<name>A0A369MBP3_EGGLN</name>